<dbReference type="GO" id="GO:0046872">
    <property type="term" value="F:metal ion binding"/>
    <property type="evidence" value="ECO:0007669"/>
    <property type="project" value="UniProtKB-KW"/>
</dbReference>
<dbReference type="SUPFAM" id="SSF53807">
    <property type="entry name" value="Helical backbone' metal receptor"/>
    <property type="match status" value="1"/>
</dbReference>
<dbReference type="GO" id="GO:0030001">
    <property type="term" value="P:metal ion transport"/>
    <property type="evidence" value="ECO:0007669"/>
    <property type="project" value="InterPro"/>
</dbReference>
<evidence type="ECO:0000256" key="5">
    <source>
        <dbReference type="SAM" id="SignalP"/>
    </source>
</evidence>
<evidence type="ECO:0000313" key="7">
    <source>
        <dbReference type="Proteomes" id="UP000294257"/>
    </source>
</evidence>
<keyword evidence="2" id="KW-0813">Transport</keyword>
<feature type="signal peptide" evidence="5">
    <location>
        <begin position="1"/>
        <end position="24"/>
    </location>
</feature>
<dbReference type="InterPro" id="IPR006127">
    <property type="entry name" value="ZnuA-like"/>
</dbReference>
<comment type="caution">
    <text evidence="6">The sequence shown here is derived from an EMBL/GenBank/DDBJ whole genome shotgun (WGS) entry which is preliminary data.</text>
</comment>
<dbReference type="Proteomes" id="UP000294257">
    <property type="component" value="Unassembled WGS sequence"/>
</dbReference>
<comment type="subcellular location">
    <subcellularLocation>
        <location evidence="1">Cell envelope</location>
    </subcellularLocation>
</comment>
<dbReference type="PROSITE" id="PS51257">
    <property type="entry name" value="PROKAR_LIPOPROTEIN"/>
    <property type="match status" value="1"/>
</dbReference>
<evidence type="ECO:0000313" key="6">
    <source>
        <dbReference type="EMBL" id="RZS44301.1"/>
    </source>
</evidence>
<sequence length="336" mass="36964">MRRSIAVGAILAAVLSLTSCSWSSTPPEPSPSATPTPKLTVMVNVWALGWLVEQIGGELVGEVKVFESKPHEPPAQGDIDQMRTADSVLYIGNLSAEAATALGARAKADPERFQDISALDNIALLTAPPELGDDRLPGNRDPHVWLDPAGRMVTVARKVARSLVKAVEQRPELADARARHTDGINQRLGQATTKLVEIRDRLKLKAAGCRNKTIVPEHPAYAYLVEWLELKQLPVTRISSKTLPSAQAEERRALLRTLWQTEGHRTLFLEHSKGPQGKNPDAERKEIDELADQFGAIFEYLSSLESPPEPKPGESERKYPEALEYVVDQVKKGLKC</sequence>
<evidence type="ECO:0000256" key="2">
    <source>
        <dbReference type="ARBA" id="ARBA00022448"/>
    </source>
</evidence>
<keyword evidence="3" id="KW-0479">Metal-binding</keyword>
<name>A0A4Q7L6R9_9PSEU</name>
<dbReference type="PANTHER" id="PTHR42953:SF1">
    <property type="entry name" value="METAL-BINDING PROTEIN HI_0362-RELATED"/>
    <property type="match status" value="1"/>
</dbReference>
<dbReference type="Pfam" id="PF01297">
    <property type="entry name" value="ZnuA"/>
    <property type="match status" value="1"/>
</dbReference>
<keyword evidence="7" id="KW-1185">Reference proteome</keyword>
<dbReference type="OrthoDB" id="9810636at2"/>
<feature type="chain" id="PRO_5039591360" evidence="5">
    <location>
        <begin position="25"/>
        <end position="336"/>
    </location>
</feature>
<reference evidence="6 7" key="1">
    <citation type="submission" date="2019-02" db="EMBL/GenBank/DDBJ databases">
        <title>Genomic Encyclopedia of Type Strains, Phase IV (KMG-IV): sequencing the most valuable type-strain genomes for metagenomic binning, comparative biology and taxonomic classification.</title>
        <authorList>
            <person name="Goeker M."/>
        </authorList>
    </citation>
    <scope>NUCLEOTIDE SEQUENCE [LARGE SCALE GENOMIC DNA]</scope>
    <source>
        <strain evidence="6 7">DSM 101727</strain>
    </source>
</reference>
<protein>
    <submittedName>
        <fullName evidence="6">ABC-type Zn uptake system ZnuABC Zn-binding protein ZnuA</fullName>
    </submittedName>
</protein>
<keyword evidence="4 5" id="KW-0732">Signal</keyword>
<dbReference type="Gene3D" id="3.40.50.1980">
    <property type="entry name" value="Nitrogenase molybdenum iron protein domain"/>
    <property type="match status" value="2"/>
</dbReference>
<dbReference type="PANTHER" id="PTHR42953">
    <property type="entry name" value="HIGH-AFFINITY ZINC UPTAKE SYSTEM PROTEIN ZNUA-RELATED"/>
    <property type="match status" value="1"/>
</dbReference>
<evidence type="ECO:0000256" key="4">
    <source>
        <dbReference type="ARBA" id="ARBA00022729"/>
    </source>
</evidence>
<dbReference type="GO" id="GO:0030313">
    <property type="term" value="C:cell envelope"/>
    <property type="evidence" value="ECO:0007669"/>
    <property type="project" value="UniProtKB-SubCell"/>
</dbReference>
<organism evidence="6 7">
    <name type="scientific">Herbihabitans rhizosphaerae</name>
    <dbReference type="NCBI Taxonomy" id="1872711"/>
    <lineage>
        <taxon>Bacteria</taxon>
        <taxon>Bacillati</taxon>
        <taxon>Actinomycetota</taxon>
        <taxon>Actinomycetes</taxon>
        <taxon>Pseudonocardiales</taxon>
        <taxon>Pseudonocardiaceae</taxon>
        <taxon>Herbihabitans</taxon>
    </lineage>
</organism>
<proteinExistence type="predicted"/>
<evidence type="ECO:0000256" key="3">
    <source>
        <dbReference type="ARBA" id="ARBA00022723"/>
    </source>
</evidence>
<gene>
    <name evidence="6" type="ORF">EV193_101176</name>
</gene>
<dbReference type="EMBL" id="SGWQ01000001">
    <property type="protein sequence ID" value="RZS44301.1"/>
    <property type="molecule type" value="Genomic_DNA"/>
</dbReference>
<dbReference type="AlphaFoldDB" id="A0A4Q7L6R9"/>
<accession>A0A4Q7L6R9</accession>
<dbReference type="InterPro" id="IPR050492">
    <property type="entry name" value="Bact_metal-bind_prot9"/>
</dbReference>
<evidence type="ECO:0000256" key="1">
    <source>
        <dbReference type="ARBA" id="ARBA00004196"/>
    </source>
</evidence>